<feature type="compositionally biased region" description="Pro residues" evidence="1">
    <location>
        <begin position="85"/>
        <end position="95"/>
    </location>
</feature>
<protein>
    <recommendedName>
        <fullName evidence="3">YbaK/aminoacyl-tRNA synthetase-associated domain-containing protein</fullName>
    </recommendedName>
</protein>
<feature type="region of interest" description="Disordered" evidence="1">
    <location>
        <begin position="686"/>
        <end position="712"/>
    </location>
</feature>
<feature type="compositionally biased region" description="Acidic residues" evidence="1">
    <location>
        <begin position="1"/>
        <end position="10"/>
    </location>
</feature>
<feature type="region of interest" description="Disordered" evidence="1">
    <location>
        <begin position="203"/>
        <end position="253"/>
    </location>
</feature>
<dbReference type="AlphaFoldDB" id="A0A7S4R9Z9"/>
<dbReference type="Pfam" id="PF10309">
    <property type="entry name" value="NCBP3"/>
    <property type="match status" value="1"/>
</dbReference>
<feature type="compositionally biased region" description="Basic residues" evidence="1">
    <location>
        <begin position="171"/>
        <end position="180"/>
    </location>
</feature>
<feature type="region of interest" description="Disordered" evidence="1">
    <location>
        <begin position="1"/>
        <end position="21"/>
    </location>
</feature>
<dbReference type="GO" id="GO:0002161">
    <property type="term" value="F:aminoacyl-tRNA deacylase activity"/>
    <property type="evidence" value="ECO:0007669"/>
    <property type="project" value="InterPro"/>
</dbReference>
<dbReference type="SUPFAM" id="SSF55826">
    <property type="entry name" value="YbaK/ProRS associated domain"/>
    <property type="match status" value="1"/>
</dbReference>
<feature type="compositionally biased region" description="Low complexity" evidence="1">
    <location>
        <begin position="447"/>
        <end position="459"/>
    </location>
</feature>
<feature type="compositionally biased region" description="Low complexity" evidence="1">
    <location>
        <begin position="377"/>
        <end position="386"/>
    </location>
</feature>
<feature type="compositionally biased region" description="Low complexity" evidence="1">
    <location>
        <begin position="336"/>
        <end position="348"/>
    </location>
</feature>
<evidence type="ECO:0008006" key="3">
    <source>
        <dbReference type="Google" id="ProtNLM"/>
    </source>
</evidence>
<feature type="region of interest" description="Disordered" evidence="1">
    <location>
        <begin position="83"/>
        <end position="186"/>
    </location>
</feature>
<evidence type="ECO:0000313" key="2">
    <source>
        <dbReference type="EMBL" id="CAE4608038.1"/>
    </source>
</evidence>
<name>A0A7S4R9Z9_9DINO</name>
<accession>A0A7S4R9Z9</accession>
<sequence length="752" mass="79161">MLPEPGDGDGEATHIAPRREHNSFAPVRRGALHCYGVDFLSNKEVLEIFTRFKPQNVEWLDDSSCNVVFADDDEPTRVLKELAAPTPPSGGPPPEHWTVTKPLTVGPAQGKQQRGGKARQRSSLRTFRLELRPATEADRKDPGHSGHTDSIYYAHVKEQQALQKQEAEMRRMKKRQRRSRLPSTSEADLAAAAAAVDAAMGAGSATSSGAAPSAATGTGSAGSSVNGQASPPGGETSAGNSTEGAAATTPALPKLGLRGFLDPLLFLRAGSGPNAGAAGEAADGTSQAQRKNEDLLSALRRAEAEYTAVVQPEAKADGAGADGAAPRERGRPRSRPLPGTNGRKATPGRGRRRTPGGSCRRERTPPPRPAQQGGAGQQQQQQQQQQYRGKKRRPVEQEPRAVSSTAPPPRKVCALPEVEAFLAEHRVRCQRYQIRLTFRSIKFGQQKKPGGLPFGGKPPRATDGAQQAPASKGATQAAEIATKMDDAPDAKQASESIKAPAGNDGTQAAETATKMDDAPDAEQVSESNKDAPATRRQPGAPKKELPPWERYLQANHFFTQQGHFMHTVAWEVDGRHILTVVPHPKRVDLDRLARAVQKPRGAIRQRKLKDIEKQTGWPVFVCPPFGHPKDSEGRTPMLLVDSTTVELKKPLLFDCGSVGLSVPVSEFFRSTGAACIEGLARDAPAAPAEPVPASAASPAAPAGTAPPQAAGGAAAPAAASAARGAAPAQAAGEPAAPAAVAVEAAQAQAMEV</sequence>
<dbReference type="PANTHER" id="PTHR16291:SF0">
    <property type="entry name" value="NUCLEAR CAP-BINDING PROTEIN SUBUNIT 3"/>
    <property type="match status" value="1"/>
</dbReference>
<reference evidence="2" key="1">
    <citation type="submission" date="2021-01" db="EMBL/GenBank/DDBJ databases">
        <authorList>
            <person name="Corre E."/>
            <person name="Pelletier E."/>
            <person name="Niang G."/>
            <person name="Scheremetjew M."/>
            <person name="Finn R."/>
            <person name="Kale V."/>
            <person name="Holt S."/>
            <person name="Cochrane G."/>
            <person name="Meng A."/>
            <person name="Brown T."/>
            <person name="Cohen L."/>
        </authorList>
    </citation>
    <scope>NUCLEOTIDE SEQUENCE</scope>
    <source>
        <strain evidence="2">CCMP3105</strain>
    </source>
</reference>
<feature type="compositionally biased region" description="Basic and acidic residues" evidence="1">
    <location>
        <begin position="290"/>
        <end position="304"/>
    </location>
</feature>
<feature type="region of interest" description="Disordered" evidence="1">
    <location>
        <begin position="445"/>
        <end position="545"/>
    </location>
</feature>
<feature type="region of interest" description="Disordered" evidence="1">
    <location>
        <begin position="269"/>
        <end position="413"/>
    </location>
</feature>
<dbReference type="GO" id="GO:0000340">
    <property type="term" value="F:RNA 7-methylguanosine cap binding"/>
    <property type="evidence" value="ECO:0007669"/>
    <property type="project" value="InterPro"/>
</dbReference>
<organism evidence="2">
    <name type="scientific">Alexandrium monilatum</name>
    <dbReference type="NCBI Taxonomy" id="311494"/>
    <lineage>
        <taxon>Eukaryota</taxon>
        <taxon>Sar</taxon>
        <taxon>Alveolata</taxon>
        <taxon>Dinophyceae</taxon>
        <taxon>Gonyaulacales</taxon>
        <taxon>Pyrocystaceae</taxon>
        <taxon>Alexandrium</taxon>
    </lineage>
</organism>
<evidence type="ECO:0000256" key="1">
    <source>
        <dbReference type="SAM" id="MobiDB-lite"/>
    </source>
</evidence>
<dbReference type="PANTHER" id="PTHR16291">
    <property type="entry name" value="NUCLEAR CAP-BINDING PROTEIN SUBUNIT 3"/>
    <property type="match status" value="1"/>
</dbReference>
<dbReference type="InterPro" id="IPR036754">
    <property type="entry name" value="YbaK/aa-tRNA-synt-asso_dom_sf"/>
</dbReference>
<dbReference type="GO" id="GO:0003729">
    <property type="term" value="F:mRNA binding"/>
    <property type="evidence" value="ECO:0007669"/>
    <property type="project" value="InterPro"/>
</dbReference>
<dbReference type="GO" id="GO:0005634">
    <property type="term" value="C:nucleus"/>
    <property type="evidence" value="ECO:0007669"/>
    <property type="project" value="TreeGrafter"/>
</dbReference>
<proteinExistence type="predicted"/>
<gene>
    <name evidence="2" type="ORF">AMON00008_LOCUS32374</name>
</gene>
<dbReference type="Gene3D" id="3.90.960.10">
    <property type="entry name" value="YbaK/aminoacyl-tRNA synthetase-associated domain"/>
    <property type="match status" value="1"/>
</dbReference>
<feature type="compositionally biased region" description="Basic and acidic residues" evidence="1">
    <location>
        <begin position="127"/>
        <end position="147"/>
    </location>
</feature>
<dbReference type="InterPro" id="IPR019416">
    <property type="entry name" value="NCBP3"/>
</dbReference>
<dbReference type="EMBL" id="HBNR01046501">
    <property type="protein sequence ID" value="CAE4608038.1"/>
    <property type="molecule type" value="Transcribed_RNA"/>
</dbReference>
<feature type="compositionally biased region" description="Low complexity" evidence="1">
    <location>
        <begin position="203"/>
        <end position="224"/>
    </location>
</feature>